<accession>A0A2Z2KBB8</accession>
<dbReference type="Proteomes" id="UP000249890">
    <property type="component" value="Chromosome"/>
</dbReference>
<comment type="similarity">
    <text evidence="3">Belongs to the PstS family.</text>
</comment>
<keyword evidence="5" id="KW-0592">Phosphate transport</keyword>
<evidence type="ECO:0000256" key="7">
    <source>
        <dbReference type="ARBA" id="ARBA00023139"/>
    </source>
</evidence>
<reference evidence="11 12" key="1">
    <citation type="submission" date="2017-06" db="EMBL/GenBank/DDBJ databases">
        <title>Complete genome sequence of Paenibacillus donghaensis KCTC 13049T isolated from East Sea sediment, South Korea.</title>
        <authorList>
            <person name="Jung B.K."/>
            <person name="Hong S.-J."/>
            <person name="Shin J.-H."/>
        </authorList>
    </citation>
    <scope>NUCLEOTIDE SEQUENCE [LARGE SCALE GENOMIC DNA]</scope>
    <source>
        <strain evidence="11 12">KCTC 13049</strain>
    </source>
</reference>
<gene>
    <name evidence="11" type="ORF">B9T62_20600</name>
</gene>
<evidence type="ECO:0000256" key="4">
    <source>
        <dbReference type="ARBA" id="ARBA00011529"/>
    </source>
</evidence>
<keyword evidence="9" id="KW-0472">Membrane</keyword>
<sequence length="390" mass="42735">MNNSFGTKLLSSIVAVLGVIAIGFVASLLTGLFGGLIFYVPLLATLTVGFAIYSVISIFRFFSLRIRRISLISFLGVCLLATAGYEINKAYHNSFATVSDQEVNLRQYEPFQTGSKVAVLSEDAEYKLSGDIPRLDGATALYPLYSAFVQAVYPSGTYEPYALEESPVVSSTTPEAYKRLINGETDIIFVASPSLAQQKEAKRQGVELKLTPIGREAFVFFVNRNNAVRALTTAQIKDIYSGKLTNWQDVGGRDDKIRAFQRPADSGSQTMLEKYMGDTPIMEPLKDNIADAMSGIIKQTASYRNYKNALGYSFLFYASEMNASGDIKLLAIDGAAPNKENIRNGSYPLTSEFYAVTAGSSNPNVQHFLDFILSPQGQELIEKTGYTALK</sequence>
<comment type="subunit">
    <text evidence="4">The complex is composed of two ATP-binding proteins (PstB), two transmembrane proteins (PstC and PstA) and a solute-binding protein (PstS).</text>
</comment>
<dbReference type="InterPro" id="IPR024370">
    <property type="entry name" value="PBP_domain"/>
</dbReference>
<name>A0A2Z2KBB8_9BACL</name>
<dbReference type="RefSeq" id="WP_087916992.1">
    <property type="nucleotide sequence ID" value="NZ_CP021780.1"/>
</dbReference>
<feature type="domain" description="PBP" evidence="10">
    <location>
        <begin position="135"/>
        <end position="375"/>
    </location>
</feature>
<evidence type="ECO:0000313" key="12">
    <source>
        <dbReference type="Proteomes" id="UP000249890"/>
    </source>
</evidence>
<dbReference type="GO" id="GO:0006817">
    <property type="term" value="P:phosphate ion transport"/>
    <property type="evidence" value="ECO:0007669"/>
    <property type="project" value="UniProtKB-KW"/>
</dbReference>
<dbReference type="KEGG" id="pdh:B9T62_20600"/>
<evidence type="ECO:0000256" key="1">
    <source>
        <dbReference type="ARBA" id="ARBA00002841"/>
    </source>
</evidence>
<dbReference type="InterPro" id="IPR050811">
    <property type="entry name" value="Phosphate_ABC_transporter"/>
</dbReference>
<dbReference type="PANTHER" id="PTHR30570">
    <property type="entry name" value="PERIPLASMIC PHOSPHATE BINDING COMPONENT OF PHOSPHATE ABC TRANSPORTER"/>
    <property type="match status" value="1"/>
</dbReference>
<evidence type="ECO:0000313" key="11">
    <source>
        <dbReference type="EMBL" id="ASA22994.1"/>
    </source>
</evidence>
<feature type="transmembrane region" description="Helical" evidence="9">
    <location>
        <begin position="9"/>
        <end position="30"/>
    </location>
</feature>
<feature type="transmembrane region" description="Helical" evidence="9">
    <location>
        <begin position="69"/>
        <end position="87"/>
    </location>
</feature>
<evidence type="ECO:0000256" key="6">
    <source>
        <dbReference type="ARBA" id="ARBA00022729"/>
    </source>
</evidence>
<keyword evidence="12" id="KW-1185">Reference proteome</keyword>
<evidence type="ECO:0000256" key="9">
    <source>
        <dbReference type="SAM" id="Phobius"/>
    </source>
</evidence>
<keyword evidence="9" id="KW-0812">Transmembrane</keyword>
<dbReference type="Gene3D" id="3.40.190.10">
    <property type="entry name" value="Periplasmic binding protein-like II"/>
    <property type="match status" value="2"/>
</dbReference>
<keyword evidence="8" id="KW-0449">Lipoprotein</keyword>
<dbReference type="EMBL" id="CP021780">
    <property type="protein sequence ID" value="ASA22994.1"/>
    <property type="molecule type" value="Genomic_DNA"/>
</dbReference>
<dbReference type="Pfam" id="PF12849">
    <property type="entry name" value="PBP_like_2"/>
    <property type="match status" value="1"/>
</dbReference>
<keyword evidence="5" id="KW-0813">Transport</keyword>
<dbReference type="PANTHER" id="PTHR30570:SF1">
    <property type="entry name" value="PHOSPHATE-BINDING PROTEIN PSTS"/>
    <property type="match status" value="1"/>
</dbReference>
<comment type="subcellular location">
    <subcellularLocation>
        <location evidence="2">Cell membrane</location>
        <topology evidence="2">Lipid-anchor</topology>
    </subcellularLocation>
</comment>
<dbReference type="GO" id="GO:0005886">
    <property type="term" value="C:plasma membrane"/>
    <property type="evidence" value="ECO:0007669"/>
    <property type="project" value="UniProtKB-SubCell"/>
</dbReference>
<dbReference type="OrthoDB" id="9790048at2"/>
<evidence type="ECO:0000256" key="5">
    <source>
        <dbReference type="ARBA" id="ARBA00022592"/>
    </source>
</evidence>
<protein>
    <recommendedName>
        <fullName evidence="10">PBP domain-containing protein</fullName>
    </recommendedName>
</protein>
<organism evidence="11 12">
    <name type="scientific">Paenibacillus donghaensis</name>
    <dbReference type="NCBI Taxonomy" id="414771"/>
    <lineage>
        <taxon>Bacteria</taxon>
        <taxon>Bacillati</taxon>
        <taxon>Bacillota</taxon>
        <taxon>Bacilli</taxon>
        <taxon>Bacillales</taxon>
        <taxon>Paenibacillaceae</taxon>
        <taxon>Paenibacillus</taxon>
    </lineage>
</organism>
<dbReference type="SUPFAM" id="SSF53850">
    <property type="entry name" value="Periplasmic binding protein-like II"/>
    <property type="match status" value="1"/>
</dbReference>
<proteinExistence type="inferred from homology"/>
<comment type="function">
    <text evidence="1">Part of the ABC transporter complex PstSACB involved in phosphate import.</text>
</comment>
<evidence type="ECO:0000256" key="8">
    <source>
        <dbReference type="ARBA" id="ARBA00023288"/>
    </source>
</evidence>
<keyword evidence="7" id="KW-0564">Palmitate</keyword>
<dbReference type="AlphaFoldDB" id="A0A2Z2KBB8"/>
<evidence type="ECO:0000256" key="3">
    <source>
        <dbReference type="ARBA" id="ARBA00008725"/>
    </source>
</evidence>
<keyword evidence="9" id="KW-1133">Transmembrane helix</keyword>
<feature type="transmembrane region" description="Helical" evidence="9">
    <location>
        <begin position="36"/>
        <end position="62"/>
    </location>
</feature>
<keyword evidence="6" id="KW-0732">Signal</keyword>
<evidence type="ECO:0000256" key="2">
    <source>
        <dbReference type="ARBA" id="ARBA00004193"/>
    </source>
</evidence>
<evidence type="ECO:0000259" key="10">
    <source>
        <dbReference type="Pfam" id="PF12849"/>
    </source>
</evidence>